<dbReference type="GO" id="GO:0008384">
    <property type="term" value="F:IkappaB kinase activity"/>
    <property type="evidence" value="ECO:0007669"/>
    <property type="project" value="TreeGrafter"/>
</dbReference>
<dbReference type="GO" id="GO:0005524">
    <property type="term" value="F:ATP binding"/>
    <property type="evidence" value="ECO:0007669"/>
    <property type="project" value="UniProtKB-KW"/>
</dbReference>
<evidence type="ECO:0000313" key="8">
    <source>
        <dbReference type="EMBL" id="KAK9730264.1"/>
    </source>
</evidence>
<evidence type="ECO:0008006" key="10">
    <source>
        <dbReference type="Google" id="ProtNLM"/>
    </source>
</evidence>
<dbReference type="GO" id="GO:0045944">
    <property type="term" value="P:positive regulation of transcription by RNA polymerase II"/>
    <property type="evidence" value="ECO:0007669"/>
    <property type="project" value="TreeGrafter"/>
</dbReference>
<reference evidence="8 9" key="1">
    <citation type="journal article" date="2024" name="BMC Genomics">
        <title>De novo assembly and annotation of Popillia japonica's genome with initial clues to its potential as an invasive pest.</title>
        <authorList>
            <person name="Cucini C."/>
            <person name="Boschi S."/>
            <person name="Funari R."/>
            <person name="Cardaioli E."/>
            <person name="Iannotti N."/>
            <person name="Marturano G."/>
            <person name="Paoli F."/>
            <person name="Bruttini M."/>
            <person name="Carapelli A."/>
            <person name="Frati F."/>
            <person name="Nardi F."/>
        </authorList>
    </citation>
    <scope>NUCLEOTIDE SEQUENCE [LARGE SCALE GENOMIC DNA]</scope>
    <source>
        <strain evidence="8">DMR45628</strain>
    </source>
</reference>
<gene>
    <name evidence="8" type="ORF">QE152_g15375</name>
</gene>
<keyword evidence="9" id="KW-1185">Reference proteome</keyword>
<dbReference type="GO" id="GO:0033209">
    <property type="term" value="P:tumor necrosis factor-mediated signaling pathway"/>
    <property type="evidence" value="ECO:0007669"/>
    <property type="project" value="TreeGrafter"/>
</dbReference>
<dbReference type="InterPro" id="IPR029071">
    <property type="entry name" value="Ubiquitin-like_domsf"/>
</dbReference>
<dbReference type="AlphaFoldDB" id="A0AAW1L5U5"/>
<name>A0AAW1L5U5_POPJA</name>
<dbReference type="SUPFAM" id="SSF54236">
    <property type="entry name" value="Ubiquitin-like"/>
    <property type="match status" value="1"/>
</dbReference>
<keyword evidence="2" id="KW-0963">Cytoplasm</keyword>
<dbReference type="EMBL" id="JASPKY010000150">
    <property type="protein sequence ID" value="KAK9730264.1"/>
    <property type="molecule type" value="Genomic_DNA"/>
</dbReference>
<organism evidence="8 9">
    <name type="scientific">Popillia japonica</name>
    <name type="common">Japanese beetle</name>
    <dbReference type="NCBI Taxonomy" id="7064"/>
    <lineage>
        <taxon>Eukaryota</taxon>
        <taxon>Metazoa</taxon>
        <taxon>Ecdysozoa</taxon>
        <taxon>Arthropoda</taxon>
        <taxon>Hexapoda</taxon>
        <taxon>Insecta</taxon>
        <taxon>Pterygota</taxon>
        <taxon>Neoptera</taxon>
        <taxon>Endopterygota</taxon>
        <taxon>Coleoptera</taxon>
        <taxon>Polyphaga</taxon>
        <taxon>Scarabaeiformia</taxon>
        <taxon>Scarabaeidae</taxon>
        <taxon>Rutelinae</taxon>
        <taxon>Popillia</taxon>
    </lineage>
</organism>
<evidence type="ECO:0000256" key="4">
    <source>
        <dbReference type="ARBA" id="ARBA00022679"/>
    </source>
</evidence>
<protein>
    <recommendedName>
        <fullName evidence="10">BTB domain-containing protein</fullName>
    </recommendedName>
</protein>
<proteinExistence type="predicted"/>
<keyword evidence="6" id="KW-0418">Kinase</keyword>
<dbReference type="GO" id="GO:0008385">
    <property type="term" value="C:IkappaB kinase complex"/>
    <property type="evidence" value="ECO:0007669"/>
    <property type="project" value="TreeGrafter"/>
</dbReference>
<dbReference type="InterPro" id="IPR051180">
    <property type="entry name" value="IKK"/>
</dbReference>
<keyword evidence="4" id="KW-0808">Transferase</keyword>
<evidence type="ECO:0000256" key="2">
    <source>
        <dbReference type="ARBA" id="ARBA00022490"/>
    </source>
</evidence>
<keyword evidence="5" id="KW-0547">Nucleotide-binding</keyword>
<evidence type="ECO:0000256" key="5">
    <source>
        <dbReference type="ARBA" id="ARBA00022741"/>
    </source>
</evidence>
<keyword evidence="7" id="KW-0067">ATP-binding</keyword>
<evidence type="ECO:0000313" key="9">
    <source>
        <dbReference type="Proteomes" id="UP001458880"/>
    </source>
</evidence>
<dbReference type="Proteomes" id="UP001458880">
    <property type="component" value="Unassembled WGS sequence"/>
</dbReference>
<sequence>MISLFNHLKEKSDDDISISLNKDGNVKFSTEILIANRLSPLFKRYIEDWLRLLLVFDSNRRGYYRGEKKHVFAELEAVLNKKMLKVFSVYNYRNLTYEITNSTSLSDLKLLIERDTQIPKEDQLFVFDVETLIYDDNFKIIHLHEENFQKPLYLFKKKDTFVDREVKLPQHVQTLLKTKETSAELLLRSLYAHTVSFIGQEKELIEEFDVALLQQINHIIFQFSNLKKLYKTTRQNLARLNIQIECYNQCQEWCSSTVTSSENEEYLIYLTKERKYLRQAKELTENFNSLTEMFLKVLEKEAVTKYVDNLKTALHSAEADIAQHIQEISDEGSAYLRNAQKDTFCLWNGVILPTSQQ</sequence>
<keyword evidence="3" id="KW-0723">Serine/threonine-protein kinase</keyword>
<dbReference type="PANTHER" id="PTHR22969:SF17">
    <property type="entry name" value="INHIBITOR OF NUCLEAR FACTOR KAPPA-B KINASE SUBUNIT BETA"/>
    <property type="match status" value="1"/>
</dbReference>
<comment type="subcellular location">
    <subcellularLocation>
        <location evidence="1">Cytoplasm</location>
    </subcellularLocation>
</comment>
<evidence type="ECO:0000256" key="7">
    <source>
        <dbReference type="ARBA" id="ARBA00022840"/>
    </source>
</evidence>
<accession>A0AAW1L5U5</accession>
<evidence type="ECO:0000256" key="1">
    <source>
        <dbReference type="ARBA" id="ARBA00004496"/>
    </source>
</evidence>
<comment type="caution">
    <text evidence="8">The sequence shown here is derived from an EMBL/GenBank/DDBJ whole genome shotgun (WGS) entry which is preliminary data.</text>
</comment>
<dbReference type="Gene3D" id="3.10.20.90">
    <property type="entry name" value="Phosphatidylinositol 3-kinase Catalytic Subunit, Chain A, domain 1"/>
    <property type="match status" value="1"/>
</dbReference>
<evidence type="ECO:0000256" key="3">
    <source>
        <dbReference type="ARBA" id="ARBA00022527"/>
    </source>
</evidence>
<dbReference type="PANTHER" id="PTHR22969">
    <property type="entry name" value="IKB KINASE"/>
    <property type="match status" value="1"/>
</dbReference>
<evidence type="ECO:0000256" key="6">
    <source>
        <dbReference type="ARBA" id="ARBA00022777"/>
    </source>
</evidence>